<keyword evidence="9" id="KW-1185">Reference proteome</keyword>
<dbReference type="Proteomes" id="UP001230220">
    <property type="component" value="Unassembled WGS sequence"/>
</dbReference>
<evidence type="ECO:0000256" key="1">
    <source>
        <dbReference type="ARBA" id="ARBA00004651"/>
    </source>
</evidence>
<feature type="transmembrane region" description="Helical" evidence="6">
    <location>
        <begin position="148"/>
        <end position="168"/>
    </location>
</feature>
<dbReference type="PIRSF" id="PIRSF006483">
    <property type="entry name" value="Membrane_protein_YitT"/>
    <property type="match status" value="1"/>
</dbReference>
<protein>
    <submittedName>
        <fullName evidence="8">Uncharacterized membrane-anchored protein YitT (DUF2179 family)</fullName>
    </submittedName>
</protein>
<proteinExistence type="predicted"/>
<feature type="transmembrane region" description="Helical" evidence="6">
    <location>
        <begin position="84"/>
        <end position="101"/>
    </location>
</feature>
<evidence type="ECO:0000256" key="5">
    <source>
        <dbReference type="ARBA" id="ARBA00023136"/>
    </source>
</evidence>
<sequence length="284" mass="30742">MEKKEFVKDIIFVVVGNLILAAGVSFFLVPNSILSGGVAGIAIAIEPVVHIHPNTMITILTVILFLVGAVFLGKGFMFKTALSSVIYPIFVSVLTNFADVIEITSDPILASIYGGVFVGVGLGIVFRTGASTGGMDIPPLIIHKYTHIPVHTLVLAVDALTVLLGMLIHGIEPALIGLISVWVSSVMVNKAMMFGLHEAQSIMIISEKHKEILEEISKQLDRGATILEGQGGYTNEKRPVLMVVIFRKQFPVLNRIVEHIDPNAFVIVHDVNEVQGEGFTYSET</sequence>
<evidence type="ECO:0000256" key="3">
    <source>
        <dbReference type="ARBA" id="ARBA00022692"/>
    </source>
</evidence>
<feature type="transmembrane region" description="Helical" evidence="6">
    <location>
        <begin position="12"/>
        <end position="45"/>
    </location>
</feature>
<dbReference type="InterPro" id="IPR003740">
    <property type="entry name" value="YitT"/>
</dbReference>
<organism evidence="8 9">
    <name type="scientific">Breznakia pachnodae</name>
    <dbReference type="NCBI Taxonomy" id="265178"/>
    <lineage>
        <taxon>Bacteria</taxon>
        <taxon>Bacillati</taxon>
        <taxon>Bacillota</taxon>
        <taxon>Erysipelotrichia</taxon>
        <taxon>Erysipelotrichales</taxon>
        <taxon>Erysipelotrichaceae</taxon>
        <taxon>Breznakia</taxon>
    </lineage>
</organism>
<comment type="caution">
    <text evidence="8">The sequence shown here is derived from an EMBL/GenBank/DDBJ whole genome shotgun (WGS) entry which is preliminary data.</text>
</comment>
<dbReference type="InterPro" id="IPR019264">
    <property type="entry name" value="DUF2179"/>
</dbReference>
<evidence type="ECO:0000259" key="7">
    <source>
        <dbReference type="Pfam" id="PF10035"/>
    </source>
</evidence>
<dbReference type="EMBL" id="JAUSUR010000003">
    <property type="protein sequence ID" value="MDQ0361338.1"/>
    <property type="molecule type" value="Genomic_DNA"/>
</dbReference>
<feature type="transmembrane region" description="Helical" evidence="6">
    <location>
        <begin position="51"/>
        <end position="72"/>
    </location>
</feature>
<dbReference type="Gene3D" id="3.30.70.120">
    <property type="match status" value="1"/>
</dbReference>
<gene>
    <name evidence="8" type="ORF">J2S15_002085</name>
</gene>
<keyword evidence="2" id="KW-1003">Cell membrane</keyword>
<reference evidence="8 9" key="1">
    <citation type="submission" date="2023-07" db="EMBL/GenBank/DDBJ databases">
        <title>Genomic Encyclopedia of Type Strains, Phase IV (KMG-IV): sequencing the most valuable type-strain genomes for metagenomic binning, comparative biology and taxonomic classification.</title>
        <authorList>
            <person name="Goeker M."/>
        </authorList>
    </citation>
    <scope>NUCLEOTIDE SEQUENCE [LARGE SCALE GENOMIC DNA]</scope>
    <source>
        <strain evidence="8 9">DSM 16784</strain>
    </source>
</reference>
<dbReference type="InterPro" id="IPR015867">
    <property type="entry name" value="N-reg_PII/ATP_PRibTrfase_C"/>
</dbReference>
<evidence type="ECO:0000256" key="2">
    <source>
        <dbReference type="ARBA" id="ARBA00022475"/>
    </source>
</evidence>
<feature type="transmembrane region" description="Helical" evidence="6">
    <location>
        <begin position="174"/>
        <end position="196"/>
    </location>
</feature>
<keyword evidence="5 6" id="KW-0472">Membrane</keyword>
<dbReference type="CDD" id="cd16380">
    <property type="entry name" value="YitT_C"/>
    <property type="match status" value="1"/>
</dbReference>
<dbReference type="Pfam" id="PF10035">
    <property type="entry name" value="DUF2179"/>
    <property type="match status" value="1"/>
</dbReference>
<name>A0ABU0E367_9FIRM</name>
<keyword evidence="4 6" id="KW-1133">Transmembrane helix</keyword>
<dbReference type="PANTHER" id="PTHR33545:SF9">
    <property type="entry name" value="UPF0750 MEMBRANE PROTEIN YITE"/>
    <property type="match status" value="1"/>
</dbReference>
<comment type="subcellular location">
    <subcellularLocation>
        <location evidence="1">Cell membrane</location>
        <topology evidence="1">Multi-pass membrane protein</topology>
    </subcellularLocation>
</comment>
<keyword evidence="3 6" id="KW-0812">Transmembrane</keyword>
<dbReference type="Pfam" id="PF02588">
    <property type="entry name" value="YitT_membrane"/>
    <property type="match status" value="1"/>
</dbReference>
<dbReference type="PANTHER" id="PTHR33545">
    <property type="entry name" value="UPF0750 MEMBRANE PROTEIN YITT-RELATED"/>
    <property type="match status" value="1"/>
</dbReference>
<evidence type="ECO:0000313" key="8">
    <source>
        <dbReference type="EMBL" id="MDQ0361338.1"/>
    </source>
</evidence>
<feature type="domain" description="DUF2179" evidence="7">
    <location>
        <begin position="222"/>
        <end position="276"/>
    </location>
</feature>
<evidence type="ECO:0000256" key="4">
    <source>
        <dbReference type="ARBA" id="ARBA00022989"/>
    </source>
</evidence>
<evidence type="ECO:0000313" key="9">
    <source>
        <dbReference type="Proteomes" id="UP001230220"/>
    </source>
</evidence>
<accession>A0ABU0E367</accession>
<dbReference type="RefSeq" id="WP_307407972.1">
    <property type="nucleotide sequence ID" value="NZ_JAUSUR010000003.1"/>
</dbReference>
<dbReference type="InterPro" id="IPR051461">
    <property type="entry name" value="UPF0750_membrane"/>
</dbReference>
<evidence type="ECO:0000256" key="6">
    <source>
        <dbReference type="SAM" id="Phobius"/>
    </source>
</evidence>
<feature type="transmembrane region" description="Helical" evidence="6">
    <location>
        <begin position="107"/>
        <end position="127"/>
    </location>
</feature>